<proteinExistence type="predicted"/>
<protein>
    <recommendedName>
        <fullName evidence="4">Secreted protein</fullName>
    </recommendedName>
</protein>
<name>A0A974HIC8_XENLA</name>
<evidence type="ECO:0000313" key="2">
    <source>
        <dbReference type="EMBL" id="OCT78995.1"/>
    </source>
</evidence>
<dbReference type="Proteomes" id="UP000694892">
    <property type="component" value="Chromosome 5S"/>
</dbReference>
<evidence type="ECO:0008006" key="4">
    <source>
        <dbReference type="Google" id="ProtNLM"/>
    </source>
</evidence>
<gene>
    <name evidence="2" type="ORF">XELAEV_18030089mg</name>
</gene>
<dbReference type="EMBL" id="CM004475">
    <property type="protein sequence ID" value="OCT78995.1"/>
    <property type="molecule type" value="Genomic_DNA"/>
</dbReference>
<dbReference type="AlphaFoldDB" id="A0A974HIC8"/>
<accession>A0A974HIC8</accession>
<organism evidence="2 3">
    <name type="scientific">Xenopus laevis</name>
    <name type="common">African clawed frog</name>
    <dbReference type="NCBI Taxonomy" id="8355"/>
    <lineage>
        <taxon>Eukaryota</taxon>
        <taxon>Metazoa</taxon>
        <taxon>Chordata</taxon>
        <taxon>Craniata</taxon>
        <taxon>Vertebrata</taxon>
        <taxon>Euteleostomi</taxon>
        <taxon>Amphibia</taxon>
        <taxon>Batrachia</taxon>
        <taxon>Anura</taxon>
        <taxon>Pipoidea</taxon>
        <taxon>Pipidae</taxon>
        <taxon>Xenopodinae</taxon>
        <taxon>Xenopus</taxon>
        <taxon>Xenopus</taxon>
    </lineage>
</organism>
<evidence type="ECO:0000256" key="1">
    <source>
        <dbReference type="SAM" id="SignalP"/>
    </source>
</evidence>
<sequence length="75" mass="8276">MLKAAGTLLWYASVCLKAQMLIFPLPREKVPCSPTAEELHCQDCVGFRRNEPTSFASGLQSDHAVSHAFSFPLHS</sequence>
<feature type="chain" id="PRO_5036756992" description="Secreted protein" evidence="1">
    <location>
        <begin position="18"/>
        <end position="75"/>
    </location>
</feature>
<reference evidence="3" key="1">
    <citation type="journal article" date="2016" name="Nature">
        <title>Genome evolution in the allotetraploid frog Xenopus laevis.</title>
        <authorList>
            <person name="Session A.M."/>
            <person name="Uno Y."/>
            <person name="Kwon T."/>
            <person name="Chapman J.A."/>
            <person name="Toyoda A."/>
            <person name="Takahashi S."/>
            <person name="Fukui A."/>
            <person name="Hikosaka A."/>
            <person name="Suzuki A."/>
            <person name="Kondo M."/>
            <person name="van Heeringen S.J."/>
            <person name="Quigley I."/>
            <person name="Heinz S."/>
            <person name="Ogino H."/>
            <person name="Ochi H."/>
            <person name="Hellsten U."/>
            <person name="Lyons J.B."/>
            <person name="Simakov O."/>
            <person name="Putnam N."/>
            <person name="Stites J."/>
            <person name="Kuroki Y."/>
            <person name="Tanaka T."/>
            <person name="Michiue T."/>
            <person name="Watanabe M."/>
            <person name="Bogdanovic O."/>
            <person name="Lister R."/>
            <person name="Georgiou G."/>
            <person name="Paranjpe S.S."/>
            <person name="van Kruijsbergen I."/>
            <person name="Shu S."/>
            <person name="Carlson J."/>
            <person name="Kinoshita T."/>
            <person name="Ohta Y."/>
            <person name="Mawaribuchi S."/>
            <person name="Jenkins J."/>
            <person name="Grimwood J."/>
            <person name="Schmutz J."/>
            <person name="Mitros T."/>
            <person name="Mozaffari S.V."/>
            <person name="Suzuki Y."/>
            <person name="Haramoto Y."/>
            <person name="Yamamoto T.S."/>
            <person name="Takagi C."/>
            <person name="Heald R."/>
            <person name="Miller K."/>
            <person name="Haudenschild C."/>
            <person name="Kitzman J."/>
            <person name="Nakayama T."/>
            <person name="Izutsu Y."/>
            <person name="Robert J."/>
            <person name="Fortriede J."/>
            <person name="Burns K."/>
            <person name="Lotay V."/>
            <person name="Karimi K."/>
            <person name="Yasuoka Y."/>
            <person name="Dichmann D.S."/>
            <person name="Flajnik M.F."/>
            <person name="Houston D.W."/>
            <person name="Shendure J."/>
            <person name="DuPasquier L."/>
            <person name="Vize P.D."/>
            <person name="Zorn A.M."/>
            <person name="Ito M."/>
            <person name="Marcotte E.M."/>
            <person name="Wallingford J.B."/>
            <person name="Ito Y."/>
            <person name="Asashima M."/>
            <person name="Ueno N."/>
            <person name="Matsuda Y."/>
            <person name="Veenstra G.J."/>
            <person name="Fujiyama A."/>
            <person name="Harland R.M."/>
            <person name="Taira M."/>
            <person name="Rokhsar D.S."/>
        </authorList>
    </citation>
    <scope>NUCLEOTIDE SEQUENCE [LARGE SCALE GENOMIC DNA]</scope>
    <source>
        <strain evidence="3">J</strain>
    </source>
</reference>
<keyword evidence="1" id="KW-0732">Signal</keyword>
<evidence type="ECO:0000313" key="3">
    <source>
        <dbReference type="Proteomes" id="UP000694892"/>
    </source>
</evidence>
<feature type="signal peptide" evidence="1">
    <location>
        <begin position="1"/>
        <end position="17"/>
    </location>
</feature>